<accession>A0AAV5MT80</accession>
<name>A0AAV5MT80_9ROSI</name>
<feature type="compositionally biased region" description="Basic and acidic residues" evidence="1">
    <location>
        <begin position="18"/>
        <end position="27"/>
    </location>
</feature>
<proteinExistence type="predicted"/>
<evidence type="ECO:0000313" key="2">
    <source>
        <dbReference type="EMBL" id="GKV53201.1"/>
    </source>
</evidence>
<sequence>EKVGKREAESRSPSLPTRETHPSESELDRIYNGSDYVTTPFVVWYTSKKPQLEISFLSAKSLTLVSKFGALSSVGDQNPLFYPNHRPLSLPLAVVAAEELESVAKTVPNSAPASVMHFANCTVLPLQVSVTLICNPRDLKLTLLTSALHV</sequence>
<feature type="compositionally biased region" description="Basic and acidic residues" evidence="1">
    <location>
        <begin position="1"/>
        <end position="10"/>
    </location>
</feature>
<evidence type="ECO:0000256" key="1">
    <source>
        <dbReference type="SAM" id="MobiDB-lite"/>
    </source>
</evidence>
<dbReference type="AlphaFoldDB" id="A0AAV5MT80"/>
<reference evidence="2 3" key="1">
    <citation type="journal article" date="2021" name="Commun. Biol.">
        <title>The genome of Shorea leprosula (Dipterocarpaceae) highlights the ecological relevance of drought in aseasonal tropical rainforests.</title>
        <authorList>
            <person name="Ng K.K.S."/>
            <person name="Kobayashi M.J."/>
            <person name="Fawcett J.A."/>
            <person name="Hatakeyama M."/>
            <person name="Paape T."/>
            <person name="Ng C.H."/>
            <person name="Ang C.C."/>
            <person name="Tnah L.H."/>
            <person name="Lee C.T."/>
            <person name="Nishiyama T."/>
            <person name="Sese J."/>
            <person name="O'Brien M.J."/>
            <person name="Copetti D."/>
            <person name="Mohd Noor M.I."/>
            <person name="Ong R.C."/>
            <person name="Putra M."/>
            <person name="Sireger I.Z."/>
            <person name="Indrioko S."/>
            <person name="Kosugi Y."/>
            <person name="Izuno A."/>
            <person name="Isagi Y."/>
            <person name="Lee S.L."/>
            <person name="Shimizu K.K."/>
        </authorList>
    </citation>
    <scope>NUCLEOTIDE SEQUENCE [LARGE SCALE GENOMIC DNA]</scope>
    <source>
        <strain evidence="2">214</strain>
    </source>
</reference>
<dbReference type="EMBL" id="BPVZ01001158">
    <property type="protein sequence ID" value="GKV53201.1"/>
    <property type="molecule type" value="Genomic_DNA"/>
</dbReference>
<organism evidence="2 3">
    <name type="scientific">Rubroshorea leprosula</name>
    <dbReference type="NCBI Taxonomy" id="152421"/>
    <lineage>
        <taxon>Eukaryota</taxon>
        <taxon>Viridiplantae</taxon>
        <taxon>Streptophyta</taxon>
        <taxon>Embryophyta</taxon>
        <taxon>Tracheophyta</taxon>
        <taxon>Spermatophyta</taxon>
        <taxon>Magnoliopsida</taxon>
        <taxon>eudicotyledons</taxon>
        <taxon>Gunneridae</taxon>
        <taxon>Pentapetalae</taxon>
        <taxon>rosids</taxon>
        <taxon>malvids</taxon>
        <taxon>Malvales</taxon>
        <taxon>Dipterocarpaceae</taxon>
        <taxon>Rubroshorea</taxon>
    </lineage>
</organism>
<protein>
    <submittedName>
        <fullName evidence="2">Uncharacterized protein</fullName>
    </submittedName>
</protein>
<keyword evidence="3" id="KW-1185">Reference proteome</keyword>
<feature type="region of interest" description="Disordered" evidence="1">
    <location>
        <begin position="1"/>
        <end position="27"/>
    </location>
</feature>
<evidence type="ECO:0000313" key="3">
    <source>
        <dbReference type="Proteomes" id="UP001054252"/>
    </source>
</evidence>
<comment type="caution">
    <text evidence="2">The sequence shown here is derived from an EMBL/GenBank/DDBJ whole genome shotgun (WGS) entry which is preliminary data.</text>
</comment>
<dbReference type="Proteomes" id="UP001054252">
    <property type="component" value="Unassembled WGS sequence"/>
</dbReference>
<gene>
    <name evidence="2" type="ORF">SLEP1_g59738</name>
</gene>
<feature type="non-terminal residue" evidence="2">
    <location>
        <position position="1"/>
    </location>
</feature>